<name>A0AAJ0HDT2_9PEZI</name>
<protein>
    <recommendedName>
        <fullName evidence="2">F-box domain-containing protein</fullName>
    </recommendedName>
</protein>
<proteinExistence type="predicted"/>
<sequence length="522" mass="58408">MGCQLLDLPEELLLDIMKLLDPTSIQCLRRADRAFLRLFSDKSFHHWHASSSDDPHCRSRFPWCHGNPEFGKQAYDKPSSFRYLMHLDETRKQCVLCQNTNVENPRKAWDLVHKHLFCDACLVDHPTAFFSAAERGGEKKIRTCIGHTGYIRLCEHEIITRHDVTRLWSQILEMSSAAAEYQYLWIKECRHPSHAPVAHYTLGEGTKKAPYPSAVLAVHGNAVVIDMQWTGHLRLPSDVVVSGDDMAACLGELRRGAGEFLAPQAVPGMIPEMRCFDPNKCGCLENPKYPATSRWAGMPMRGGGNGCRSDPAQRLLPMIRSAKGQVVATREEATREEEEPHMGEGAHNALTYINDALGTLSGWCVEVDGCPSGEPCLRFTYARTVICGAAWQPEWRTVDYSWFQALDPDSYRLWEDQDTKGTLWCLDANCPNYYRYSERPIIRKYSVASGAVFYEEPKPPVGSWRIKGVLYQPLQDEDSILAEQARLADKGAGDIWVGLLGAIIVVLISGAAGAVIVLLSPS</sequence>
<reference evidence="3" key="2">
    <citation type="submission" date="2023-06" db="EMBL/GenBank/DDBJ databases">
        <authorList>
            <consortium name="Lawrence Berkeley National Laboratory"/>
            <person name="Haridas S."/>
            <person name="Hensen N."/>
            <person name="Bonometti L."/>
            <person name="Westerberg I."/>
            <person name="Brannstrom I.O."/>
            <person name="Guillou S."/>
            <person name="Cros-Aarteil S."/>
            <person name="Calhoun S."/>
            <person name="Kuo A."/>
            <person name="Mondo S."/>
            <person name="Pangilinan J."/>
            <person name="Riley R."/>
            <person name="Labutti K."/>
            <person name="Andreopoulos B."/>
            <person name="Lipzen A."/>
            <person name="Chen C."/>
            <person name="Yanf M."/>
            <person name="Daum C."/>
            <person name="Ng V."/>
            <person name="Clum A."/>
            <person name="Steindorff A."/>
            <person name="Ohm R."/>
            <person name="Martin F."/>
            <person name="Silar P."/>
            <person name="Natvig D."/>
            <person name="Lalanne C."/>
            <person name="Gautier V."/>
            <person name="Ament-Velasquez S.L."/>
            <person name="Kruys A."/>
            <person name="Hutchinson M.I."/>
            <person name="Powell A.J."/>
            <person name="Barry K."/>
            <person name="Miller A.N."/>
            <person name="Grigoriev I.V."/>
            <person name="Debuchy R."/>
            <person name="Gladieux P."/>
            <person name="Thoren M.H."/>
            <person name="Johannesson H."/>
        </authorList>
    </citation>
    <scope>NUCLEOTIDE SEQUENCE</scope>
    <source>
        <strain evidence="3">CBS 955.72</strain>
    </source>
</reference>
<keyword evidence="4" id="KW-1185">Reference proteome</keyword>
<keyword evidence="1" id="KW-1133">Transmembrane helix</keyword>
<comment type="caution">
    <text evidence="3">The sequence shown here is derived from an EMBL/GenBank/DDBJ whole genome shotgun (WGS) entry which is preliminary data.</text>
</comment>
<evidence type="ECO:0000313" key="3">
    <source>
        <dbReference type="EMBL" id="KAK3348960.1"/>
    </source>
</evidence>
<feature type="transmembrane region" description="Helical" evidence="1">
    <location>
        <begin position="495"/>
        <end position="519"/>
    </location>
</feature>
<dbReference type="PROSITE" id="PS50181">
    <property type="entry name" value="FBOX"/>
    <property type="match status" value="1"/>
</dbReference>
<reference evidence="3" key="1">
    <citation type="journal article" date="2023" name="Mol. Phylogenet. Evol.">
        <title>Genome-scale phylogeny and comparative genomics of the fungal order Sordariales.</title>
        <authorList>
            <person name="Hensen N."/>
            <person name="Bonometti L."/>
            <person name="Westerberg I."/>
            <person name="Brannstrom I.O."/>
            <person name="Guillou S."/>
            <person name="Cros-Aarteil S."/>
            <person name="Calhoun S."/>
            <person name="Haridas S."/>
            <person name="Kuo A."/>
            <person name="Mondo S."/>
            <person name="Pangilinan J."/>
            <person name="Riley R."/>
            <person name="LaButti K."/>
            <person name="Andreopoulos B."/>
            <person name="Lipzen A."/>
            <person name="Chen C."/>
            <person name="Yan M."/>
            <person name="Daum C."/>
            <person name="Ng V."/>
            <person name="Clum A."/>
            <person name="Steindorff A."/>
            <person name="Ohm R.A."/>
            <person name="Martin F."/>
            <person name="Silar P."/>
            <person name="Natvig D.O."/>
            <person name="Lalanne C."/>
            <person name="Gautier V."/>
            <person name="Ament-Velasquez S.L."/>
            <person name="Kruys A."/>
            <person name="Hutchinson M.I."/>
            <person name="Powell A.J."/>
            <person name="Barry K."/>
            <person name="Miller A.N."/>
            <person name="Grigoriev I.V."/>
            <person name="Debuchy R."/>
            <person name="Gladieux P."/>
            <person name="Hiltunen Thoren M."/>
            <person name="Johannesson H."/>
        </authorList>
    </citation>
    <scope>NUCLEOTIDE SEQUENCE</scope>
    <source>
        <strain evidence="3">CBS 955.72</strain>
    </source>
</reference>
<dbReference type="SUPFAM" id="SSF81383">
    <property type="entry name" value="F-box domain"/>
    <property type="match status" value="1"/>
</dbReference>
<evidence type="ECO:0000313" key="4">
    <source>
        <dbReference type="Proteomes" id="UP001275084"/>
    </source>
</evidence>
<keyword evidence="1" id="KW-0472">Membrane</keyword>
<dbReference type="InterPro" id="IPR036047">
    <property type="entry name" value="F-box-like_dom_sf"/>
</dbReference>
<dbReference type="AlphaFoldDB" id="A0AAJ0HDT2"/>
<dbReference type="Proteomes" id="UP001275084">
    <property type="component" value="Unassembled WGS sequence"/>
</dbReference>
<organism evidence="3 4">
    <name type="scientific">Lasiosphaeria hispida</name>
    <dbReference type="NCBI Taxonomy" id="260671"/>
    <lineage>
        <taxon>Eukaryota</taxon>
        <taxon>Fungi</taxon>
        <taxon>Dikarya</taxon>
        <taxon>Ascomycota</taxon>
        <taxon>Pezizomycotina</taxon>
        <taxon>Sordariomycetes</taxon>
        <taxon>Sordariomycetidae</taxon>
        <taxon>Sordariales</taxon>
        <taxon>Lasiosphaeriaceae</taxon>
        <taxon>Lasiosphaeria</taxon>
    </lineage>
</organism>
<evidence type="ECO:0000256" key="1">
    <source>
        <dbReference type="SAM" id="Phobius"/>
    </source>
</evidence>
<keyword evidence="1" id="KW-0812">Transmembrane</keyword>
<feature type="domain" description="F-box" evidence="2">
    <location>
        <begin position="2"/>
        <end position="50"/>
    </location>
</feature>
<evidence type="ECO:0000259" key="2">
    <source>
        <dbReference type="PROSITE" id="PS50181"/>
    </source>
</evidence>
<gene>
    <name evidence="3" type="ORF">B0T25DRAFT_632582</name>
</gene>
<dbReference type="InterPro" id="IPR001810">
    <property type="entry name" value="F-box_dom"/>
</dbReference>
<accession>A0AAJ0HDT2</accession>
<dbReference type="EMBL" id="JAUIQD010000005">
    <property type="protein sequence ID" value="KAK3348960.1"/>
    <property type="molecule type" value="Genomic_DNA"/>
</dbReference>